<evidence type="ECO:0000256" key="3">
    <source>
        <dbReference type="ARBA" id="ARBA00023054"/>
    </source>
</evidence>
<protein>
    <submittedName>
        <fullName evidence="7">DNA recombination protein RmuC family protein</fullName>
    </submittedName>
</protein>
<keyword evidence="6" id="KW-0472">Membrane</keyword>
<accession>B9L835</accession>
<name>B9L835_NAUPA</name>
<evidence type="ECO:0000256" key="4">
    <source>
        <dbReference type="ARBA" id="ARBA00023172"/>
    </source>
</evidence>
<reference evidence="7 8" key="1">
    <citation type="journal article" date="2009" name="PLoS Genet.">
        <title>Adaptations to submarine hydrothermal environments exemplified by the genome of Nautilia profundicola.</title>
        <authorList>
            <person name="Campbell B.J."/>
            <person name="Smith J.L."/>
            <person name="Hanson T.E."/>
            <person name="Klotz M.G."/>
            <person name="Stein L.Y."/>
            <person name="Lee C.K."/>
            <person name="Wu D."/>
            <person name="Robinson J.M."/>
            <person name="Khouri H.M."/>
            <person name="Eisen J.A."/>
            <person name="Cary S.C."/>
        </authorList>
    </citation>
    <scope>NUCLEOTIDE SEQUENCE [LARGE SCALE GENOMIC DNA]</scope>
    <source>
        <strain evidence="8">ATCC BAA-1463 / DSM 18972 / AmH</strain>
    </source>
</reference>
<keyword evidence="8" id="KW-1185">Reference proteome</keyword>
<organism evidence="7 8">
    <name type="scientific">Nautilia profundicola (strain ATCC BAA-1463 / DSM 18972 / AmH)</name>
    <dbReference type="NCBI Taxonomy" id="598659"/>
    <lineage>
        <taxon>Bacteria</taxon>
        <taxon>Pseudomonadati</taxon>
        <taxon>Campylobacterota</taxon>
        <taxon>Epsilonproteobacteria</taxon>
        <taxon>Nautiliales</taxon>
        <taxon>Nautiliaceae</taxon>
        <taxon>Nautilia</taxon>
    </lineage>
</organism>
<evidence type="ECO:0000256" key="2">
    <source>
        <dbReference type="ARBA" id="ARBA00009840"/>
    </source>
</evidence>
<evidence type="ECO:0000256" key="1">
    <source>
        <dbReference type="ARBA" id="ARBA00003416"/>
    </source>
</evidence>
<feature type="coiled-coil region" evidence="5">
    <location>
        <begin position="29"/>
        <end position="283"/>
    </location>
</feature>
<dbReference type="Proteomes" id="UP000000448">
    <property type="component" value="Chromosome"/>
</dbReference>
<dbReference type="GO" id="GO:0006310">
    <property type="term" value="P:DNA recombination"/>
    <property type="evidence" value="ECO:0007669"/>
    <property type="project" value="UniProtKB-KW"/>
</dbReference>
<keyword evidence="6" id="KW-1133">Transmembrane helix</keyword>
<dbReference type="PANTHER" id="PTHR30563:SF0">
    <property type="entry name" value="DNA RECOMBINATION PROTEIN RMUC"/>
    <property type="match status" value="1"/>
</dbReference>
<evidence type="ECO:0000256" key="6">
    <source>
        <dbReference type="SAM" id="Phobius"/>
    </source>
</evidence>
<feature type="transmembrane region" description="Helical" evidence="6">
    <location>
        <begin position="6"/>
        <end position="25"/>
    </location>
</feature>
<evidence type="ECO:0000256" key="5">
    <source>
        <dbReference type="SAM" id="Coils"/>
    </source>
</evidence>
<dbReference type="STRING" id="598659.NAMH_0370"/>
<proteinExistence type="inferred from homology"/>
<keyword evidence="6" id="KW-0812">Transmembrane</keyword>
<dbReference type="KEGG" id="nam:NAMH_0370"/>
<dbReference type="AlphaFoldDB" id="B9L835"/>
<keyword evidence="4" id="KW-0233">DNA recombination</keyword>
<comment type="similarity">
    <text evidence="2">Belongs to the RmuC family.</text>
</comment>
<dbReference type="eggNOG" id="COG1322">
    <property type="taxonomic scope" value="Bacteria"/>
</dbReference>
<evidence type="ECO:0000313" key="8">
    <source>
        <dbReference type="Proteomes" id="UP000000448"/>
    </source>
</evidence>
<evidence type="ECO:0000313" key="7">
    <source>
        <dbReference type="EMBL" id="ACM93716.1"/>
    </source>
</evidence>
<dbReference type="Pfam" id="PF02646">
    <property type="entry name" value="RmuC"/>
    <property type="match status" value="1"/>
</dbReference>
<keyword evidence="3 5" id="KW-0175">Coiled coil</keyword>
<dbReference type="InterPro" id="IPR003798">
    <property type="entry name" value="DNA_recombination_RmuC"/>
</dbReference>
<sequence>MENIYILLGVLGVLIIVAVVIVVILKKKNDALLEELSLKEQAINELNASLQYEKTQNAISEEQIRNLSEFKEKYHTMEKEYIQNKELLKEMQTKYEQTLSNLREKEELNEKLDNELSNIKKLYSDISVELQEFKTKLYENEKMLNKKNEELIELKEELDRYREQSSRLSVENQELKTKLEESEKAFEEKLELLKKSEEKLKESFENLANEILEKTNEKMTKTSKESLSQILNPLQNQMKEFKEKIEFLSKDEAEKISALQNELKNLKELSHKLSTDAENLTKALKGESKTQGNWGELVLERVLELSGLTEGREFEREVSLNDEDNKRYRPDVVVHLPNQRDVIIDAKTSLNAYQEYIKTEDKTYIKAHIQALKKHIDDLADKKYEDLKGVNSLDFIFMFVPIENALMLALENDSSLFEYAFKKRVVLVSPTTLLVSLRAIESSWRFERQAKNIDEVVKAAESLYDKVRGFTEDFEKIGKSLESAQKSFDNAKNKLTTGRGNVIRQVELLKEKAGIKPKKEISKDLIDIAVIEK</sequence>
<dbReference type="EMBL" id="CP001279">
    <property type="protein sequence ID" value="ACM93716.1"/>
    <property type="molecule type" value="Genomic_DNA"/>
</dbReference>
<dbReference type="PANTHER" id="PTHR30563">
    <property type="entry name" value="DNA RECOMBINATION PROTEIN RMUC"/>
    <property type="match status" value="1"/>
</dbReference>
<gene>
    <name evidence="7" type="ordered locus">NAMH_0370</name>
</gene>
<dbReference type="HOGENOM" id="CLU_024057_0_1_7"/>
<comment type="function">
    <text evidence="1">Involved in DNA recombination.</text>
</comment>
<dbReference type="RefSeq" id="WP_015902768.1">
    <property type="nucleotide sequence ID" value="NC_012115.1"/>
</dbReference>